<proteinExistence type="predicted"/>
<feature type="region of interest" description="Disordered" evidence="1">
    <location>
        <begin position="1"/>
        <end position="32"/>
    </location>
</feature>
<evidence type="ECO:0000256" key="1">
    <source>
        <dbReference type="SAM" id="MobiDB-lite"/>
    </source>
</evidence>
<reference evidence="2" key="1">
    <citation type="submission" date="2020-02" db="EMBL/GenBank/DDBJ databases">
        <authorList>
            <person name="Meier V. D."/>
        </authorList>
    </citation>
    <scope>NUCLEOTIDE SEQUENCE</scope>
    <source>
        <strain evidence="2">AVDCRST_MAG66</strain>
    </source>
</reference>
<accession>A0A6J4QNR0</accession>
<feature type="non-terminal residue" evidence="2">
    <location>
        <position position="1"/>
    </location>
</feature>
<gene>
    <name evidence="2" type="ORF">AVDCRST_MAG66-4826</name>
</gene>
<dbReference type="AlphaFoldDB" id="A0A6J4QNR0"/>
<name>A0A6J4QNR0_9PSEU</name>
<evidence type="ECO:0000313" key="2">
    <source>
        <dbReference type="EMBL" id="CAA9450244.1"/>
    </source>
</evidence>
<organism evidence="2">
    <name type="scientific">uncultured Pseudonocardia sp</name>
    <dbReference type="NCBI Taxonomy" id="211455"/>
    <lineage>
        <taxon>Bacteria</taxon>
        <taxon>Bacillati</taxon>
        <taxon>Actinomycetota</taxon>
        <taxon>Actinomycetes</taxon>
        <taxon>Pseudonocardiales</taxon>
        <taxon>Pseudonocardiaceae</taxon>
        <taxon>Pseudonocardia</taxon>
        <taxon>environmental samples</taxon>
    </lineage>
</organism>
<feature type="non-terminal residue" evidence="2">
    <location>
        <position position="32"/>
    </location>
</feature>
<dbReference type="EMBL" id="CADCUS010000648">
    <property type="protein sequence ID" value="CAA9450244.1"/>
    <property type="molecule type" value="Genomic_DNA"/>
</dbReference>
<sequence length="32" mass="3329">DGRAEDGPPRRGPARRTRGGGGVPEEQVGDLL</sequence>
<protein>
    <submittedName>
        <fullName evidence="2">Uncharacterized protein</fullName>
    </submittedName>
</protein>